<evidence type="ECO:0000313" key="4">
    <source>
        <dbReference type="Proteomes" id="UP000287547"/>
    </source>
</evidence>
<gene>
    <name evidence="3" type="ORF">DMH04_01340</name>
</gene>
<dbReference type="GO" id="GO:0016853">
    <property type="term" value="F:isomerase activity"/>
    <property type="evidence" value="ECO:0007669"/>
    <property type="project" value="UniProtKB-KW"/>
</dbReference>
<feature type="domain" description="4-oxalocrotonate tautomerase-like" evidence="2">
    <location>
        <begin position="2"/>
        <end position="60"/>
    </location>
</feature>
<proteinExistence type="predicted"/>
<dbReference type="OrthoDB" id="4965437at2"/>
<evidence type="ECO:0000256" key="1">
    <source>
        <dbReference type="ARBA" id="ARBA00023235"/>
    </source>
</evidence>
<dbReference type="AlphaFoldDB" id="A0A428ZV52"/>
<evidence type="ECO:0000259" key="2">
    <source>
        <dbReference type="Pfam" id="PF01361"/>
    </source>
</evidence>
<sequence>MPLVQISVAEGRDPETLRACLQAVHNAVRESLGVRDESIRVLLTEVSPSLWSSGGVTLAER</sequence>
<dbReference type="InterPro" id="IPR004370">
    <property type="entry name" value="4-OT-like_dom"/>
</dbReference>
<dbReference type="SUPFAM" id="SSF55331">
    <property type="entry name" value="Tautomerase/MIF"/>
    <property type="match status" value="1"/>
</dbReference>
<dbReference type="EMBL" id="QHKI01000001">
    <property type="protein sequence ID" value="RSM91902.1"/>
    <property type="molecule type" value="Genomic_DNA"/>
</dbReference>
<dbReference type="RefSeq" id="WP_037260601.1">
    <property type="nucleotide sequence ID" value="NZ_QHKI01000001.1"/>
</dbReference>
<accession>A0A428ZV52</accession>
<dbReference type="InterPro" id="IPR014347">
    <property type="entry name" value="Tautomerase/MIF_sf"/>
</dbReference>
<reference evidence="3 4" key="1">
    <citation type="submission" date="2018-05" db="EMBL/GenBank/DDBJ databases">
        <title>Evolution of GPA BGCs.</title>
        <authorList>
            <person name="Waglechner N."/>
            <person name="Wright G.D."/>
        </authorList>
    </citation>
    <scope>NUCLEOTIDE SEQUENCE [LARGE SCALE GENOMIC DNA]</scope>
    <source>
        <strain evidence="3 4">A82846</strain>
    </source>
</reference>
<protein>
    <submittedName>
        <fullName evidence="3">4-oxalocrotonate tautomerase</fullName>
    </submittedName>
</protein>
<comment type="caution">
    <text evidence="3">The sequence shown here is derived from an EMBL/GenBank/DDBJ whole genome shotgun (WGS) entry which is preliminary data.</text>
</comment>
<keyword evidence="1" id="KW-0413">Isomerase</keyword>
<evidence type="ECO:0000313" key="3">
    <source>
        <dbReference type="EMBL" id="RSM91902.1"/>
    </source>
</evidence>
<dbReference type="Gene3D" id="3.30.429.10">
    <property type="entry name" value="Macrophage Migration Inhibitory Factor"/>
    <property type="match status" value="1"/>
</dbReference>
<dbReference type="Pfam" id="PF01361">
    <property type="entry name" value="Tautomerase"/>
    <property type="match status" value="1"/>
</dbReference>
<organism evidence="3 4">
    <name type="scientific">Kibdelosporangium aridum</name>
    <dbReference type="NCBI Taxonomy" id="2030"/>
    <lineage>
        <taxon>Bacteria</taxon>
        <taxon>Bacillati</taxon>
        <taxon>Actinomycetota</taxon>
        <taxon>Actinomycetes</taxon>
        <taxon>Pseudonocardiales</taxon>
        <taxon>Pseudonocardiaceae</taxon>
        <taxon>Kibdelosporangium</taxon>
    </lineage>
</organism>
<name>A0A428ZV52_KIBAR</name>
<dbReference type="Proteomes" id="UP000287547">
    <property type="component" value="Unassembled WGS sequence"/>
</dbReference>